<sequence>MPGCFLRSAPMLGPALETPRTFTSLALVCQSKPYWVMVRRFCIPGSWAWQIMLNGFCPRDAAIKVSGLTFSGPLCSAAEVDLENCPEYADLCGKWGRCTTWMCMNSILCQLLPFDLRTFNAAATIQGSSATWTWHCRLPQRPAASSATWSNLHSQFLSSCELSPADPSYPSRPKQDLGVSSLHVQAVAAEMPSRNCAKPLKNTRKLLNFACLVA</sequence>
<keyword evidence="2" id="KW-1185">Reference proteome</keyword>
<evidence type="ECO:0000313" key="2">
    <source>
        <dbReference type="Proteomes" id="UP000601435"/>
    </source>
</evidence>
<dbReference type="OrthoDB" id="407995at2759"/>
<dbReference type="AlphaFoldDB" id="A0A812U3X1"/>
<comment type="caution">
    <text evidence="1">The sequence shown here is derived from an EMBL/GenBank/DDBJ whole genome shotgun (WGS) entry which is preliminary data.</text>
</comment>
<proteinExistence type="predicted"/>
<reference evidence="1" key="1">
    <citation type="submission" date="2021-02" db="EMBL/GenBank/DDBJ databases">
        <authorList>
            <person name="Dougan E. K."/>
            <person name="Rhodes N."/>
            <person name="Thang M."/>
            <person name="Chan C."/>
        </authorList>
    </citation>
    <scope>NUCLEOTIDE SEQUENCE</scope>
</reference>
<gene>
    <name evidence="1" type="ORF">SNEC2469_LOCUS15860</name>
</gene>
<dbReference type="EMBL" id="CAJNJA010025864">
    <property type="protein sequence ID" value="CAE7550596.1"/>
    <property type="molecule type" value="Genomic_DNA"/>
</dbReference>
<name>A0A812U3X1_9DINO</name>
<organism evidence="1 2">
    <name type="scientific">Symbiodinium necroappetens</name>
    <dbReference type="NCBI Taxonomy" id="1628268"/>
    <lineage>
        <taxon>Eukaryota</taxon>
        <taxon>Sar</taxon>
        <taxon>Alveolata</taxon>
        <taxon>Dinophyceae</taxon>
        <taxon>Suessiales</taxon>
        <taxon>Symbiodiniaceae</taxon>
        <taxon>Symbiodinium</taxon>
    </lineage>
</organism>
<dbReference type="Proteomes" id="UP000601435">
    <property type="component" value="Unassembled WGS sequence"/>
</dbReference>
<protein>
    <submittedName>
        <fullName evidence="1">Uncharacterized protein</fullName>
    </submittedName>
</protein>
<evidence type="ECO:0000313" key="1">
    <source>
        <dbReference type="EMBL" id="CAE7550596.1"/>
    </source>
</evidence>
<accession>A0A812U3X1</accession>